<sequence length="74" mass="8907">MIFQYEPNKHRNKTQNQTTPQKTTNNTTPHSNDEITKKKKHKKKLIICENHLFKSKEMEGKKKCIWMILNQKLI</sequence>
<reference evidence="2" key="1">
    <citation type="submission" date="2012-05" db="EMBL/GenBank/DDBJ databases">
        <authorList>
            <person name="Krishnakumar V."/>
            <person name="Cheung F."/>
            <person name="Xiao Y."/>
            <person name="Chan A."/>
            <person name="Moskal W.A."/>
            <person name="Town C.D."/>
        </authorList>
    </citation>
    <scope>NUCLEOTIDE SEQUENCE</scope>
</reference>
<accession>I3T8K5</accession>
<dbReference type="EMBL" id="BT149053">
    <property type="protein sequence ID" value="AFK48847.1"/>
    <property type="molecule type" value="mRNA"/>
</dbReference>
<proteinExistence type="evidence at transcript level"/>
<protein>
    <submittedName>
        <fullName evidence="2">Uncharacterized protein</fullName>
    </submittedName>
</protein>
<evidence type="ECO:0000313" key="2">
    <source>
        <dbReference type="EMBL" id="AFK48847.1"/>
    </source>
</evidence>
<evidence type="ECO:0000256" key="1">
    <source>
        <dbReference type="SAM" id="MobiDB-lite"/>
    </source>
</evidence>
<dbReference type="AlphaFoldDB" id="I3T8K5"/>
<name>I3T8K5_MEDTR</name>
<feature type="region of interest" description="Disordered" evidence="1">
    <location>
        <begin position="1"/>
        <end position="41"/>
    </location>
</feature>
<organism evidence="2">
    <name type="scientific">Medicago truncatula</name>
    <name type="common">Barrel medic</name>
    <name type="synonym">Medicago tribuloides</name>
    <dbReference type="NCBI Taxonomy" id="3880"/>
    <lineage>
        <taxon>Eukaryota</taxon>
        <taxon>Viridiplantae</taxon>
        <taxon>Streptophyta</taxon>
        <taxon>Embryophyta</taxon>
        <taxon>Tracheophyta</taxon>
        <taxon>Spermatophyta</taxon>
        <taxon>Magnoliopsida</taxon>
        <taxon>eudicotyledons</taxon>
        <taxon>Gunneridae</taxon>
        <taxon>Pentapetalae</taxon>
        <taxon>rosids</taxon>
        <taxon>fabids</taxon>
        <taxon>Fabales</taxon>
        <taxon>Fabaceae</taxon>
        <taxon>Papilionoideae</taxon>
        <taxon>50 kb inversion clade</taxon>
        <taxon>NPAAA clade</taxon>
        <taxon>Hologalegina</taxon>
        <taxon>IRL clade</taxon>
        <taxon>Trifolieae</taxon>
        <taxon>Medicago</taxon>
    </lineage>
</organism>
<feature type="compositionally biased region" description="Low complexity" evidence="1">
    <location>
        <begin position="14"/>
        <end position="29"/>
    </location>
</feature>